<dbReference type="EMBL" id="FNPF01000011">
    <property type="protein sequence ID" value="SDY59655.1"/>
    <property type="molecule type" value="Genomic_DNA"/>
</dbReference>
<keyword evidence="2" id="KW-0812">Transmembrane</keyword>
<keyword evidence="2" id="KW-1133">Transmembrane helix</keyword>
<gene>
    <name evidence="3" type="ORF">SAMN05444340_111106</name>
</gene>
<evidence type="ECO:0000313" key="4">
    <source>
        <dbReference type="Proteomes" id="UP000199286"/>
    </source>
</evidence>
<accession>A0A1H3L6Z0</accession>
<dbReference type="RefSeq" id="WP_089884007.1">
    <property type="nucleotide sequence ID" value="NZ_FNPF01000011.1"/>
</dbReference>
<name>A0A1H3L6Z0_9RHOB</name>
<keyword evidence="2" id="KW-0472">Membrane</keyword>
<proteinExistence type="predicted"/>
<dbReference type="STRING" id="321339.SAMN05444340_111106"/>
<dbReference type="OrthoDB" id="9944100at2"/>
<keyword evidence="4" id="KW-1185">Reference proteome</keyword>
<sequence>MAEKKKTPRWLFAAIPLGFVLLVGIMLLVGERTGGPTTNPYESGDILETSQSPELDPEVVVDPDGVQEPFVPTPSGPEYDDNDTVIDDNVVTE</sequence>
<evidence type="ECO:0000256" key="1">
    <source>
        <dbReference type="SAM" id="MobiDB-lite"/>
    </source>
</evidence>
<dbReference type="Proteomes" id="UP000199286">
    <property type="component" value="Unassembled WGS sequence"/>
</dbReference>
<organism evidence="3 4">
    <name type="scientific">Citreimonas salinaria</name>
    <dbReference type="NCBI Taxonomy" id="321339"/>
    <lineage>
        <taxon>Bacteria</taxon>
        <taxon>Pseudomonadati</taxon>
        <taxon>Pseudomonadota</taxon>
        <taxon>Alphaproteobacteria</taxon>
        <taxon>Rhodobacterales</taxon>
        <taxon>Roseobacteraceae</taxon>
        <taxon>Citreimonas</taxon>
    </lineage>
</organism>
<feature type="transmembrane region" description="Helical" evidence="2">
    <location>
        <begin position="12"/>
        <end position="30"/>
    </location>
</feature>
<evidence type="ECO:0000313" key="3">
    <source>
        <dbReference type="EMBL" id="SDY59655.1"/>
    </source>
</evidence>
<protein>
    <submittedName>
        <fullName evidence="3">Uncharacterized protein</fullName>
    </submittedName>
</protein>
<reference evidence="3 4" key="1">
    <citation type="submission" date="2016-10" db="EMBL/GenBank/DDBJ databases">
        <authorList>
            <person name="de Groot N.N."/>
        </authorList>
    </citation>
    <scope>NUCLEOTIDE SEQUENCE [LARGE SCALE GENOMIC DNA]</scope>
    <source>
        <strain evidence="3 4">DSM 26880</strain>
    </source>
</reference>
<evidence type="ECO:0000256" key="2">
    <source>
        <dbReference type="SAM" id="Phobius"/>
    </source>
</evidence>
<feature type="region of interest" description="Disordered" evidence="1">
    <location>
        <begin position="33"/>
        <end position="93"/>
    </location>
</feature>
<dbReference type="AlphaFoldDB" id="A0A1H3L6Z0"/>